<dbReference type="SUPFAM" id="SSF48452">
    <property type="entry name" value="TPR-like"/>
    <property type="match status" value="1"/>
</dbReference>
<name>A0ABT0L6B3_9GAMM</name>
<evidence type="ECO:0000313" key="2">
    <source>
        <dbReference type="Proteomes" id="UP001203423"/>
    </source>
</evidence>
<dbReference type="Proteomes" id="UP001203423">
    <property type="component" value="Unassembled WGS sequence"/>
</dbReference>
<keyword evidence="2" id="KW-1185">Reference proteome</keyword>
<organism evidence="1 2">
    <name type="scientific">Shewanella surugensis</name>
    <dbReference type="NCBI Taxonomy" id="212020"/>
    <lineage>
        <taxon>Bacteria</taxon>
        <taxon>Pseudomonadati</taxon>
        <taxon>Pseudomonadota</taxon>
        <taxon>Gammaproteobacteria</taxon>
        <taxon>Alteromonadales</taxon>
        <taxon>Shewanellaceae</taxon>
        <taxon>Shewanella</taxon>
    </lineage>
</organism>
<dbReference type="InterPro" id="IPR011990">
    <property type="entry name" value="TPR-like_helical_dom_sf"/>
</dbReference>
<accession>A0ABT0L6B3</accession>
<reference evidence="1 2" key="1">
    <citation type="submission" date="2022-01" db="EMBL/GenBank/DDBJ databases">
        <title>Whole genome-based taxonomy of the Shewanellaceae.</title>
        <authorList>
            <person name="Martin-Rodriguez A.J."/>
        </authorList>
    </citation>
    <scope>NUCLEOTIDE SEQUENCE [LARGE SCALE GENOMIC DNA]</scope>
    <source>
        <strain evidence="1 2">DSM 17177</strain>
    </source>
</reference>
<comment type="caution">
    <text evidence="1">The sequence shown here is derived from an EMBL/GenBank/DDBJ whole genome shotgun (WGS) entry which is preliminary data.</text>
</comment>
<protein>
    <submittedName>
        <fullName evidence="1">CesD/SycD/LcrH family type III secretion system chaperone</fullName>
    </submittedName>
</protein>
<proteinExistence type="predicted"/>
<dbReference type="EMBL" id="JAKIKS010000003">
    <property type="protein sequence ID" value="MCL1123229.1"/>
    <property type="molecule type" value="Genomic_DNA"/>
</dbReference>
<dbReference type="RefSeq" id="WP_248938515.1">
    <property type="nucleotide sequence ID" value="NZ_JAKIKS010000003.1"/>
</dbReference>
<gene>
    <name evidence="1" type="ORF">L2764_01715</name>
</gene>
<dbReference type="Gene3D" id="1.25.40.10">
    <property type="entry name" value="Tetratricopeptide repeat domain"/>
    <property type="match status" value="1"/>
</dbReference>
<evidence type="ECO:0000313" key="1">
    <source>
        <dbReference type="EMBL" id="MCL1123229.1"/>
    </source>
</evidence>
<sequence length="159" mass="17992">MTSPNQLTPELEQIANAIQRAISEHQTQADYNGVTDIELDQAYSEALSYYQQQDMNAALVAFTYLIMNNPWRRHYIVGFASSLHALEQYENALTFYGYAALMDACDAGITFRIAQCFFAINRQTEAIEALKTSIDQSFIEPVQPEIRALAQNLLQEIIS</sequence>